<reference evidence="2" key="1">
    <citation type="submission" date="2013-11" db="EMBL/GenBank/DDBJ databases">
        <authorList>
            <person name="Hoang H.T."/>
            <person name="Killian M.L."/>
            <person name="Madson D.M."/>
            <person name="Arruda P.H.E."/>
            <person name="Sun D."/>
            <person name="Schwartz K.J."/>
            <person name="Yoon K."/>
        </authorList>
    </citation>
    <scope>NUCLEOTIDE SEQUENCE [LARGE SCALE GENOMIC DNA]</scope>
    <source>
        <strain evidence="2">CDK2</strain>
    </source>
</reference>
<accession>A0A0P7GPD8</accession>
<dbReference type="AlphaFoldDB" id="A0A0P7GPD8"/>
<organism evidence="1 2">
    <name type="scientific">Halolamina pelagica</name>
    <dbReference type="NCBI Taxonomy" id="699431"/>
    <lineage>
        <taxon>Archaea</taxon>
        <taxon>Methanobacteriati</taxon>
        <taxon>Methanobacteriota</taxon>
        <taxon>Stenosarchaea group</taxon>
        <taxon>Halobacteria</taxon>
        <taxon>Halobacteriales</taxon>
        <taxon>Haloferacaceae</taxon>
    </lineage>
</organism>
<keyword evidence="2" id="KW-1185">Reference proteome</keyword>
<dbReference type="RefSeq" id="WP_080506619.1">
    <property type="nucleotide sequence ID" value="NZ_LGUC01000001.1"/>
</dbReference>
<protein>
    <submittedName>
        <fullName evidence="1">Uncharacterized protein</fullName>
    </submittedName>
</protein>
<gene>
    <name evidence="1" type="ORF">SY89_01525</name>
</gene>
<evidence type="ECO:0000313" key="2">
    <source>
        <dbReference type="Proteomes" id="UP000050535"/>
    </source>
</evidence>
<dbReference type="OrthoDB" id="381203at2157"/>
<comment type="caution">
    <text evidence="1">The sequence shown here is derived from an EMBL/GenBank/DDBJ whole genome shotgun (WGS) entry which is preliminary data.</text>
</comment>
<dbReference type="Proteomes" id="UP000050535">
    <property type="component" value="Unassembled WGS sequence"/>
</dbReference>
<evidence type="ECO:0000313" key="1">
    <source>
        <dbReference type="EMBL" id="KPN30785.1"/>
    </source>
</evidence>
<sequence length="193" mass="21410">MADTIDSEEDLPEDIQDKISSTFDLNRIKRLLTNTYYQGPIPEGEGGTGGHGLRKRGHALMGKPRTHRQSILDKATETDLITELSDGFASTSRGAELLQQMIYCDDCGEKEVPARLCGGSKRNAYISQTTVCPSCHEIEELDDGDNIVYGNIYHFERDDESLQRAVEAIQSNENVELWLNGLSLSEAEELVDG</sequence>
<dbReference type="EMBL" id="LGUC01000001">
    <property type="protein sequence ID" value="KPN30785.1"/>
    <property type="molecule type" value="Genomic_DNA"/>
</dbReference>
<name>A0A0P7GPD8_9EURY</name>
<proteinExistence type="predicted"/>